<dbReference type="PANTHER" id="PTHR47199:SF2">
    <property type="entry name" value="PHOTOSYSTEM II STABILITY_ASSEMBLY FACTOR HCF136, CHLOROPLASTIC"/>
    <property type="match status" value="1"/>
</dbReference>
<dbReference type="RefSeq" id="WP_200245295.1">
    <property type="nucleotide sequence ID" value="NZ_JAENHK010000008.1"/>
</dbReference>
<dbReference type="SUPFAM" id="SSF110296">
    <property type="entry name" value="Oligoxyloglucan reducing end-specific cellobiohydrolase"/>
    <property type="match status" value="1"/>
</dbReference>
<protein>
    <submittedName>
        <fullName evidence="3">T9SS type A sorting domain-containing protein</fullName>
    </submittedName>
</protein>
<dbReference type="InterPro" id="IPR015943">
    <property type="entry name" value="WD40/YVTN_repeat-like_dom_sf"/>
</dbReference>
<keyword evidence="1 2" id="KW-0732">Signal</keyword>
<dbReference type="EMBL" id="JAENHK010000008">
    <property type="protein sequence ID" value="MBK1895968.1"/>
    <property type="molecule type" value="Genomic_DNA"/>
</dbReference>
<gene>
    <name evidence="3" type="ORF">JHL15_09415</name>
</gene>
<accession>A0ABS1FUP2</accession>
<sequence length="419" mass="46446">MKKILLVFSLLSMSLQAQVYNWTTFSYPPGNGAGRYDDVFFLNENLGWAARGGNGAVFKTTDAGNSWIQQTVSTTPNEYYRNIEFLNENIGFLGTLNNNFYKTTDGGNSWQRVNNITPYPQGICGLDCVGTSTVYGCGAWFYPAYIIKSTDSGNTWQYIDMSAYATALVEVTFVDENIGFAGGSDDDGAVVLKTTDGGTSWTKIYNSNIPFEYVWKLQLLDNKIFCSIEAESPNTGRLLKSLNGGLTWETKDFPDTFVQAVGFTSATHGWMGGHNTGFYETFNGGDTWTNTGVGGTLNRIFFVNNNVAYAAGTGIYKMTVGNLGTHETENNNLERKLQIDVAPNPVKDKLNLNIHFEHSDHIIIGLYDISGKFITNILKDDISGKGLKKYFLDFNYPKGNYLLNVHSNLGRQAIKIIKE</sequence>
<evidence type="ECO:0000256" key="1">
    <source>
        <dbReference type="ARBA" id="ARBA00022729"/>
    </source>
</evidence>
<feature type="signal peptide" evidence="2">
    <location>
        <begin position="1"/>
        <end position="19"/>
    </location>
</feature>
<dbReference type="Proteomes" id="UP000628669">
    <property type="component" value="Unassembled WGS sequence"/>
</dbReference>
<evidence type="ECO:0000313" key="3">
    <source>
        <dbReference type="EMBL" id="MBK1895968.1"/>
    </source>
</evidence>
<organism evidence="3 4">
    <name type="scientific">Chryseobacterium paridis</name>
    <dbReference type="NCBI Taxonomy" id="2800328"/>
    <lineage>
        <taxon>Bacteria</taxon>
        <taxon>Pseudomonadati</taxon>
        <taxon>Bacteroidota</taxon>
        <taxon>Flavobacteriia</taxon>
        <taxon>Flavobacteriales</taxon>
        <taxon>Weeksellaceae</taxon>
        <taxon>Chryseobacterium group</taxon>
        <taxon>Chryseobacterium</taxon>
    </lineage>
</organism>
<dbReference type="InterPro" id="IPR026444">
    <property type="entry name" value="Secre_tail"/>
</dbReference>
<feature type="chain" id="PRO_5045991329" evidence="2">
    <location>
        <begin position="20"/>
        <end position="419"/>
    </location>
</feature>
<proteinExistence type="predicted"/>
<dbReference type="NCBIfam" id="TIGR04183">
    <property type="entry name" value="Por_Secre_tail"/>
    <property type="match status" value="1"/>
</dbReference>
<dbReference type="PANTHER" id="PTHR47199">
    <property type="entry name" value="PHOTOSYSTEM II STABILITY/ASSEMBLY FACTOR HCF136, CHLOROPLASTIC"/>
    <property type="match status" value="1"/>
</dbReference>
<evidence type="ECO:0000313" key="4">
    <source>
        <dbReference type="Proteomes" id="UP000628669"/>
    </source>
</evidence>
<dbReference type="Gene3D" id="2.130.10.10">
    <property type="entry name" value="YVTN repeat-like/Quinoprotein amine dehydrogenase"/>
    <property type="match status" value="2"/>
</dbReference>
<comment type="caution">
    <text evidence="3">The sequence shown here is derived from an EMBL/GenBank/DDBJ whole genome shotgun (WGS) entry which is preliminary data.</text>
</comment>
<name>A0ABS1FUP2_9FLAO</name>
<evidence type="ECO:0000256" key="2">
    <source>
        <dbReference type="SAM" id="SignalP"/>
    </source>
</evidence>
<reference evidence="4" key="1">
    <citation type="submission" date="2021-01" db="EMBL/GenBank/DDBJ databases">
        <title>Genome public.</title>
        <authorList>
            <person name="Liu C."/>
            <person name="Sun Q."/>
        </authorList>
    </citation>
    <scope>NUCLEOTIDE SEQUENCE [LARGE SCALE GENOMIC DNA]</scope>
    <source>
        <strain evidence="4">YIM B02567</strain>
    </source>
</reference>
<keyword evidence="4" id="KW-1185">Reference proteome</keyword>